<evidence type="ECO:0008006" key="3">
    <source>
        <dbReference type="Google" id="ProtNLM"/>
    </source>
</evidence>
<accession>A0ABW8K5I8</accession>
<sequence>MSRAPLATRLDHHVDRLRDVAASRDWLSAVKVDRELRALASELSSQAQWRIAEYRALGRARAELRATLDLIAVERQRLVSEMNDFNRHRSARMAYAMHDDAMEMVPR</sequence>
<dbReference type="Proteomes" id="UP001620408">
    <property type="component" value="Unassembled WGS sequence"/>
</dbReference>
<name>A0ABW8K5I8_9GAMM</name>
<reference evidence="1 2" key="1">
    <citation type="submission" date="2020-10" db="EMBL/GenBank/DDBJ databases">
        <title>Phylogeny of dyella-like bacteria.</title>
        <authorList>
            <person name="Fu J."/>
        </authorList>
    </citation>
    <scope>NUCLEOTIDE SEQUENCE [LARGE SCALE GENOMIC DNA]</scope>
    <source>
        <strain evidence="1 2">BB4</strain>
    </source>
</reference>
<dbReference type="EMBL" id="JADIKD010000011">
    <property type="protein sequence ID" value="MFK2918162.1"/>
    <property type="molecule type" value="Genomic_DNA"/>
</dbReference>
<comment type="caution">
    <text evidence="1">The sequence shown here is derived from an EMBL/GenBank/DDBJ whole genome shotgun (WGS) entry which is preliminary data.</text>
</comment>
<gene>
    <name evidence="1" type="ORF">ISS97_12890</name>
</gene>
<organism evidence="1 2">
    <name type="scientific">Dyella koreensis</name>
    <dbReference type="NCBI Taxonomy" id="311235"/>
    <lineage>
        <taxon>Bacteria</taxon>
        <taxon>Pseudomonadati</taxon>
        <taxon>Pseudomonadota</taxon>
        <taxon>Gammaproteobacteria</taxon>
        <taxon>Lysobacterales</taxon>
        <taxon>Rhodanobacteraceae</taxon>
        <taxon>Dyella</taxon>
    </lineage>
</organism>
<dbReference type="RefSeq" id="WP_379983916.1">
    <property type="nucleotide sequence ID" value="NZ_JADIKD010000011.1"/>
</dbReference>
<protein>
    <recommendedName>
        <fullName evidence="3">Flagellar protein FliT</fullName>
    </recommendedName>
</protein>
<evidence type="ECO:0000313" key="1">
    <source>
        <dbReference type="EMBL" id="MFK2918162.1"/>
    </source>
</evidence>
<proteinExistence type="predicted"/>
<evidence type="ECO:0000313" key="2">
    <source>
        <dbReference type="Proteomes" id="UP001620408"/>
    </source>
</evidence>
<keyword evidence="2" id="KW-1185">Reference proteome</keyword>